<sequence>MTDLTGGTAELQPTVASAAGIPQPRLQAPRGLRRMGMIMTSNRLWKSTMRPYPQMMILQMRISCRPPWMLSSYTASLTSSVIDYPIENGRRYHAYRAGSYFMPNDQNEMDRLDYAHLVTTKILGDKLYVAPIEEKIIHQVLDIGTGTGLWAIDFADRFPAAEVHGIDLSAIQPEWAPPNVKFEIDDVESPWVDRTYDFINCHWMMGSIQDWPKLISNCYKNLNPGGWAEFLEMGGEYSSDDGSFTHHHATYKWIKTLFDGIASTGRDSRPGTKLKGWVENAGFENITYKKVKVPLGVCPKDPYYKEMGFLNLTNLLDGLEAFTLRIFCGVLGFTKEKTMLQLAEVRKELKDKRSFDAYYEVHIVCGQKPAGNAE</sequence>
<dbReference type="InterPro" id="IPR029063">
    <property type="entry name" value="SAM-dependent_MTases_sf"/>
</dbReference>
<dbReference type="Proteomes" id="UP000434172">
    <property type="component" value="Unassembled WGS sequence"/>
</dbReference>
<dbReference type="CDD" id="cd02440">
    <property type="entry name" value="AdoMet_MTases"/>
    <property type="match status" value="1"/>
</dbReference>
<protein>
    <submittedName>
        <fullName evidence="3">Methyltransferase domain-containing protein</fullName>
    </submittedName>
</protein>
<keyword evidence="3" id="KW-0808">Transferase</keyword>
<dbReference type="EMBL" id="WOWK01000045">
    <property type="protein sequence ID" value="KAF0324240.1"/>
    <property type="molecule type" value="Genomic_DNA"/>
</dbReference>
<evidence type="ECO:0000313" key="4">
    <source>
        <dbReference type="Proteomes" id="UP000434172"/>
    </source>
</evidence>
<feature type="region of interest" description="Disordered" evidence="2">
    <location>
        <begin position="1"/>
        <end position="23"/>
    </location>
</feature>
<evidence type="ECO:0000313" key="3">
    <source>
        <dbReference type="EMBL" id="KAF0324240.1"/>
    </source>
</evidence>
<dbReference type="PANTHER" id="PTHR43591">
    <property type="entry name" value="METHYLTRANSFERASE"/>
    <property type="match status" value="1"/>
</dbReference>
<dbReference type="Pfam" id="PF13489">
    <property type="entry name" value="Methyltransf_23"/>
    <property type="match status" value="1"/>
</dbReference>
<accession>A0A8H3WD98</accession>
<dbReference type="Gene3D" id="3.40.50.150">
    <property type="entry name" value="Vaccinia Virus protein VP39"/>
    <property type="match status" value="1"/>
</dbReference>
<dbReference type="PANTHER" id="PTHR43591:SF10">
    <property type="entry name" value="ABC TRANSMEMBRANE TYPE-1 DOMAIN-CONTAINING PROTEIN-RELATED"/>
    <property type="match status" value="1"/>
</dbReference>
<dbReference type="GO" id="GO:0032259">
    <property type="term" value="P:methylation"/>
    <property type="evidence" value="ECO:0007669"/>
    <property type="project" value="UniProtKB-KW"/>
</dbReference>
<reference evidence="3 4" key="1">
    <citation type="submission" date="2019-12" db="EMBL/GenBank/DDBJ databases">
        <title>A genome sequence resource for the geographically widespread anthracnose pathogen Colletotrichum asianum.</title>
        <authorList>
            <person name="Meng Y."/>
        </authorList>
    </citation>
    <scope>NUCLEOTIDE SEQUENCE [LARGE SCALE GENOMIC DNA]</scope>
    <source>
        <strain evidence="3 4">ICMP 18580</strain>
    </source>
</reference>
<keyword evidence="3" id="KW-0489">Methyltransferase</keyword>
<evidence type="ECO:0000256" key="2">
    <source>
        <dbReference type="SAM" id="MobiDB-lite"/>
    </source>
</evidence>
<comment type="similarity">
    <text evidence="1">Belongs to the methyltransferase superfamily. LaeA methyltransferase family.</text>
</comment>
<dbReference type="AlphaFoldDB" id="A0A8H3WD98"/>
<gene>
    <name evidence="3" type="ORF">GQ607_008414</name>
</gene>
<dbReference type="OrthoDB" id="2013972at2759"/>
<dbReference type="SUPFAM" id="SSF53335">
    <property type="entry name" value="S-adenosyl-L-methionine-dependent methyltransferases"/>
    <property type="match status" value="1"/>
</dbReference>
<evidence type="ECO:0000256" key="1">
    <source>
        <dbReference type="ARBA" id="ARBA00038158"/>
    </source>
</evidence>
<dbReference type="GO" id="GO:0008168">
    <property type="term" value="F:methyltransferase activity"/>
    <property type="evidence" value="ECO:0007669"/>
    <property type="project" value="UniProtKB-KW"/>
</dbReference>
<comment type="caution">
    <text evidence="3">The sequence shown here is derived from an EMBL/GenBank/DDBJ whole genome shotgun (WGS) entry which is preliminary data.</text>
</comment>
<organism evidence="3 4">
    <name type="scientific">Colletotrichum asianum</name>
    <dbReference type="NCBI Taxonomy" id="702518"/>
    <lineage>
        <taxon>Eukaryota</taxon>
        <taxon>Fungi</taxon>
        <taxon>Dikarya</taxon>
        <taxon>Ascomycota</taxon>
        <taxon>Pezizomycotina</taxon>
        <taxon>Sordariomycetes</taxon>
        <taxon>Hypocreomycetidae</taxon>
        <taxon>Glomerellales</taxon>
        <taxon>Glomerellaceae</taxon>
        <taxon>Colletotrichum</taxon>
        <taxon>Colletotrichum gloeosporioides species complex</taxon>
    </lineage>
</organism>
<proteinExistence type="inferred from homology"/>
<keyword evidence="4" id="KW-1185">Reference proteome</keyword>
<name>A0A8H3WD98_9PEZI</name>